<gene>
    <name evidence="2" type="ORF">N7460_009232</name>
</gene>
<comment type="caution">
    <text evidence="2">The sequence shown here is derived from an EMBL/GenBank/DDBJ whole genome shotgun (WGS) entry which is preliminary data.</text>
</comment>
<keyword evidence="1" id="KW-0732">Signal</keyword>
<dbReference type="Gene3D" id="2.30.30.40">
    <property type="entry name" value="SH3 Domains"/>
    <property type="match status" value="1"/>
</dbReference>
<evidence type="ECO:0000313" key="3">
    <source>
        <dbReference type="Proteomes" id="UP001219568"/>
    </source>
</evidence>
<dbReference type="Proteomes" id="UP001219568">
    <property type="component" value="Unassembled WGS sequence"/>
</dbReference>
<dbReference type="AlphaFoldDB" id="A0AAD6I701"/>
<dbReference type="EMBL" id="JAQJZL010000010">
    <property type="protein sequence ID" value="KAJ6035057.1"/>
    <property type="molecule type" value="Genomic_DNA"/>
</dbReference>
<proteinExistence type="predicted"/>
<protein>
    <recommendedName>
        <fullName evidence="4">SH3b domain-containing protein</fullName>
    </recommendedName>
</protein>
<name>A0AAD6I701_PENCN</name>
<reference evidence="2" key="1">
    <citation type="journal article" date="2023" name="IMA Fungus">
        <title>Comparative genomic study of the Penicillium genus elucidates a diverse pangenome and 15 lateral gene transfer events.</title>
        <authorList>
            <person name="Petersen C."/>
            <person name="Sorensen T."/>
            <person name="Nielsen M.R."/>
            <person name="Sondergaard T.E."/>
            <person name="Sorensen J.L."/>
            <person name="Fitzpatrick D.A."/>
            <person name="Frisvad J.C."/>
            <person name="Nielsen K.L."/>
        </authorList>
    </citation>
    <scope>NUCLEOTIDE SEQUENCE</scope>
    <source>
        <strain evidence="2">IBT 15450</strain>
    </source>
</reference>
<feature type="signal peptide" evidence="1">
    <location>
        <begin position="1"/>
        <end position="19"/>
    </location>
</feature>
<keyword evidence="3" id="KW-1185">Reference proteome</keyword>
<evidence type="ECO:0008006" key="4">
    <source>
        <dbReference type="Google" id="ProtNLM"/>
    </source>
</evidence>
<organism evidence="2 3">
    <name type="scientific">Penicillium canescens</name>
    <dbReference type="NCBI Taxonomy" id="5083"/>
    <lineage>
        <taxon>Eukaryota</taxon>
        <taxon>Fungi</taxon>
        <taxon>Dikarya</taxon>
        <taxon>Ascomycota</taxon>
        <taxon>Pezizomycotina</taxon>
        <taxon>Eurotiomycetes</taxon>
        <taxon>Eurotiomycetidae</taxon>
        <taxon>Eurotiales</taxon>
        <taxon>Aspergillaceae</taxon>
        <taxon>Penicillium</taxon>
    </lineage>
</organism>
<accession>A0AAD6I701</accession>
<sequence length="247" mass="25868">MHFQVVALSFALLSPVINAYPITGDTVNCRSGPGTSYSVVKSYKKGTDVAITCQASGTDVKGDSIWDKTADGCYVADYYVKTGSSSYVTKKCDGSSGGDGGGSSGNLPGLSSTQSKHAKAIIGEAKKEDLGRQGCLAGIATALVESNILIYANKDVPSSLNYPHDAVGSDYDSVGIFQQRAKYYPDIAADMDAAKSAAQFFKGMKGVSGWKTMEVGKLCQKVQGSAYPSRYAERVDEAKKICAAGGL</sequence>
<reference evidence="2" key="2">
    <citation type="submission" date="2023-01" db="EMBL/GenBank/DDBJ databases">
        <authorList>
            <person name="Petersen C."/>
        </authorList>
    </citation>
    <scope>NUCLEOTIDE SEQUENCE</scope>
    <source>
        <strain evidence="2">IBT 15450</strain>
    </source>
</reference>
<feature type="chain" id="PRO_5042277891" description="SH3b domain-containing protein" evidence="1">
    <location>
        <begin position="20"/>
        <end position="247"/>
    </location>
</feature>
<evidence type="ECO:0000256" key="1">
    <source>
        <dbReference type="SAM" id="SignalP"/>
    </source>
</evidence>
<evidence type="ECO:0000313" key="2">
    <source>
        <dbReference type="EMBL" id="KAJ6035057.1"/>
    </source>
</evidence>